<protein>
    <submittedName>
        <fullName evidence="1">Uncharacterized protein</fullName>
    </submittedName>
</protein>
<dbReference type="HOGENOM" id="CLU_3296286_0_0_12"/>
<dbReference type="RefSeq" id="WP_024269537.1">
    <property type="nucleotide sequence ID" value="NC_023035.1"/>
</dbReference>
<accession>V5WLC7</accession>
<dbReference type="AlphaFoldDB" id="V5WLC7"/>
<keyword evidence="2" id="KW-1185">Reference proteome</keyword>
<dbReference type="EMBL" id="CP006939">
    <property type="protein sequence ID" value="AHC16647.1"/>
    <property type="molecule type" value="Genomic_DNA"/>
</dbReference>
<organism evidence="1 2">
    <name type="scientific">Salinispira pacifica</name>
    <dbReference type="NCBI Taxonomy" id="1307761"/>
    <lineage>
        <taxon>Bacteria</taxon>
        <taxon>Pseudomonadati</taxon>
        <taxon>Spirochaetota</taxon>
        <taxon>Spirochaetia</taxon>
        <taxon>Spirochaetales</taxon>
        <taxon>Spirochaetaceae</taxon>
        <taxon>Salinispira</taxon>
    </lineage>
</organism>
<dbReference type="Proteomes" id="UP000018680">
    <property type="component" value="Chromosome"/>
</dbReference>
<dbReference type="KEGG" id="slr:L21SP2_3307"/>
<name>V5WLC7_9SPIO</name>
<gene>
    <name evidence="1" type="ORF">L21SP2_3307</name>
</gene>
<evidence type="ECO:0000313" key="1">
    <source>
        <dbReference type="EMBL" id="AHC16647.1"/>
    </source>
</evidence>
<evidence type="ECO:0000313" key="2">
    <source>
        <dbReference type="Proteomes" id="UP000018680"/>
    </source>
</evidence>
<proteinExistence type="predicted"/>
<sequence>MIFWTIVGIGIGFFFNPQIEDGLHKVSRMIKDKRGGHDRY</sequence>
<dbReference type="STRING" id="1307761.L21SP2_3307"/>
<reference evidence="1 2" key="1">
    <citation type="journal article" date="2015" name="Stand. Genomic Sci.">
        <title>Complete genome sequence and description of Salinispira pacifica gen. nov., sp. nov., a novel spirochaete isolated form a hypersaline microbial mat.</title>
        <authorList>
            <person name="Ben Hania W."/>
            <person name="Joseph M."/>
            <person name="Schumann P."/>
            <person name="Bunk B."/>
            <person name="Fiebig A."/>
            <person name="Sproer C."/>
            <person name="Klenk H.P."/>
            <person name="Fardeau M.L."/>
            <person name="Spring S."/>
        </authorList>
    </citation>
    <scope>NUCLEOTIDE SEQUENCE [LARGE SCALE GENOMIC DNA]</scope>
    <source>
        <strain evidence="1 2">L21-RPul-D2</strain>
    </source>
</reference>